<dbReference type="Proteomes" id="UP000834106">
    <property type="component" value="Chromosome 8"/>
</dbReference>
<proteinExistence type="predicted"/>
<name>A0AAD1ZA46_9LAMI</name>
<evidence type="ECO:0000313" key="2">
    <source>
        <dbReference type="Proteomes" id="UP000834106"/>
    </source>
</evidence>
<sequence>MASFASLTGSNDGVVRCGEDSQSYAFGELANDDSDYETEKKSGDGATWVDWEDQILEDTVPLVGFVRMILHSGKLGVGLLLALLGTTAEVEDEVEGGFLLDIVVGECTTSSSCLLANIKSCWSSEMPSLSWILATMVLEDSTSRAMVFPVRVFTKIRIFATVVVGG</sequence>
<dbReference type="EMBL" id="OU503043">
    <property type="protein sequence ID" value="CAI9765848.1"/>
    <property type="molecule type" value="Genomic_DNA"/>
</dbReference>
<gene>
    <name evidence="1" type="ORF">FPE_LOCUS13278</name>
</gene>
<organism evidence="1 2">
    <name type="scientific">Fraxinus pennsylvanica</name>
    <dbReference type="NCBI Taxonomy" id="56036"/>
    <lineage>
        <taxon>Eukaryota</taxon>
        <taxon>Viridiplantae</taxon>
        <taxon>Streptophyta</taxon>
        <taxon>Embryophyta</taxon>
        <taxon>Tracheophyta</taxon>
        <taxon>Spermatophyta</taxon>
        <taxon>Magnoliopsida</taxon>
        <taxon>eudicotyledons</taxon>
        <taxon>Gunneridae</taxon>
        <taxon>Pentapetalae</taxon>
        <taxon>asterids</taxon>
        <taxon>lamiids</taxon>
        <taxon>Lamiales</taxon>
        <taxon>Oleaceae</taxon>
        <taxon>Oleeae</taxon>
        <taxon>Fraxinus</taxon>
    </lineage>
</organism>
<keyword evidence="2" id="KW-1185">Reference proteome</keyword>
<evidence type="ECO:0000313" key="1">
    <source>
        <dbReference type="EMBL" id="CAI9765848.1"/>
    </source>
</evidence>
<protein>
    <submittedName>
        <fullName evidence="1">Uncharacterized protein</fullName>
    </submittedName>
</protein>
<accession>A0AAD1ZA46</accession>
<dbReference type="AlphaFoldDB" id="A0AAD1ZA46"/>
<reference evidence="1" key="1">
    <citation type="submission" date="2023-05" db="EMBL/GenBank/DDBJ databases">
        <authorList>
            <person name="Huff M."/>
        </authorList>
    </citation>
    <scope>NUCLEOTIDE SEQUENCE</scope>
</reference>